<dbReference type="PRINTS" id="PR00019">
    <property type="entry name" value="LEURICHRPT"/>
</dbReference>
<dbReference type="InterPro" id="IPR032675">
    <property type="entry name" value="LRR_dom_sf"/>
</dbReference>
<dbReference type="AlphaFoldDB" id="A0A699YX53"/>
<dbReference type="Pfam" id="PF13855">
    <property type="entry name" value="LRR_8"/>
    <property type="match status" value="1"/>
</dbReference>
<keyword evidence="3" id="KW-1185">Reference proteome</keyword>
<dbReference type="Proteomes" id="UP000485058">
    <property type="component" value="Unassembled WGS sequence"/>
</dbReference>
<proteinExistence type="predicted"/>
<evidence type="ECO:0000256" key="1">
    <source>
        <dbReference type="ARBA" id="ARBA00004430"/>
    </source>
</evidence>
<evidence type="ECO:0000313" key="2">
    <source>
        <dbReference type="EMBL" id="GFH12118.1"/>
    </source>
</evidence>
<comment type="caution">
    <text evidence="2">The sequence shown here is derived from an EMBL/GenBank/DDBJ whole genome shotgun (WGS) entry which is preliminary data.</text>
</comment>
<organism evidence="2 3">
    <name type="scientific">Haematococcus lacustris</name>
    <name type="common">Green alga</name>
    <name type="synonym">Haematococcus pluvialis</name>
    <dbReference type="NCBI Taxonomy" id="44745"/>
    <lineage>
        <taxon>Eukaryota</taxon>
        <taxon>Viridiplantae</taxon>
        <taxon>Chlorophyta</taxon>
        <taxon>core chlorophytes</taxon>
        <taxon>Chlorophyceae</taxon>
        <taxon>CS clade</taxon>
        <taxon>Chlamydomonadales</taxon>
        <taxon>Haematococcaceae</taxon>
        <taxon>Haematococcus</taxon>
    </lineage>
</organism>
<evidence type="ECO:0000313" key="3">
    <source>
        <dbReference type="Proteomes" id="UP000485058"/>
    </source>
</evidence>
<sequence>MEVHHSMSHWGGGLSRLESLATSFNMLGPLTSAQAVPRSLLARGSSLISLDLAHNQLRQLPSGFLRSLSRLTSLDLSHNQLTHHGDVKPWPVAG</sequence>
<dbReference type="InterPro" id="IPR001611">
    <property type="entry name" value="Leu-rich_rpt"/>
</dbReference>
<dbReference type="PROSITE" id="PS51450">
    <property type="entry name" value="LRR"/>
    <property type="match status" value="1"/>
</dbReference>
<comment type="subcellular location">
    <subcellularLocation>
        <location evidence="1">Cytoplasm</location>
        <location evidence="1">Cytoskeleton</location>
        <location evidence="1">Cilium axoneme</location>
    </subcellularLocation>
</comment>
<dbReference type="GO" id="GO:0005930">
    <property type="term" value="C:axoneme"/>
    <property type="evidence" value="ECO:0007669"/>
    <property type="project" value="UniProtKB-SubCell"/>
</dbReference>
<dbReference type="EMBL" id="BLLF01000470">
    <property type="protein sequence ID" value="GFH12118.1"/>
    <property type="molecule type" value="Genomic_DNA"/>
</dbReference>
<dbReference type="Gene3D" id="3.80.10.10">
    <property type="entry name" value="Ribonuclease Inhibitor"/>
    <property type="match status" value="1"/>
</dbReference>
<reference evidence="2 3" key="1">
    <citation type="submission" date="2020-02" db="EMBL/GenBank/DDBJ databases">
        <title>Draft genome sequence of Haematococcus lacustris strain NIES-144.</title>
        <authorList>
            <person name="Morimoto D."/>
            <person name="Nakagawa S."/>
            <person name="Yoshida T."/>
            <person name="Sawayama S."/>
        </authorList>
    </citation>
    <scope>NUCLEOTIDE SEQUENCE [LARGE SCALE GENOMIC DNA]</scope>
    <source>
        <strain evidence="2 3">NIES-144</strain>
    </source>
</reference>
<protein>
    <submittedName>
        <fullName evidence="2">Uncharacterized protein</fullName>
    </submittedName>
</protein>
<accession>A0A699YX53</accession>
<gene>
    <name evidence="2" type="ORF">HaLaN_07750</name>
</gene>
<dbReference type="SUPFAM" id="SSF52058">
    <property type="entry name" value="L domain-like"/>
    <property type="match status" value="1"/>
</dbReference>
<name>A0A699YX53_HAELA</name>